<evidence type="ECO:0000313" key="2">
    <source>
        <dbReference type="Proteomes" id="UP001148737"/>
    </source>
</evidence>
<organism evidence="1 2">
    <name type="scientific">Lecanicillium saksenae</name>
    <dbReference type="NCBI Taxonomy" id="468837"/>
    <lineage>
        <taxon>Eukaryota</taxon>
        <taxon>Fungi</taxon>
        <taxon>Dikarya</taxon>
        <taxon>Ascomycota</taxon>
        <taxon>Pezizomycotina</taxon>
        <taxon>Sordariomycetes</taxon>
        <taxon>Hypocreomycetidae</taxon>
        <taxon>Hypocreales</taxon>
        <taxon>Cordycipitaceae</taxon>
        <taxon>Lecanicillium</taxon>
    </lineage>
</organism>
<protein>
    <submittedName>
        <fullName evidence="1">Uncharacterized protein</fullName>
    </submittedName>
</protein>
<keyword evidence="2" id="KW-1185">Reference proteome</keyword>
<accession>A0ACC1QJD2</accession>
<comment type="caution">
    <text evidence="1">The sequence shown here is derived from an EMBL/GenBank/DDBJ whole genome shotgun (WGS) entry which is preliminary data.</text>
</comment>
<name>A0ACC1QJD2_9HYPO</name>
<sequence>MSRPPPSPDLHAHSPTYTFTKHWSSFSKSSYLDSDHLVFASLLAIPRRDSQIFLVTMAESKTVYAITGVNRGIGLCMVQKLLARPQTVVIGTVRNEDARAQLLAADAIPAR</sequence>
<reference evidence="1" key="1">
    <citation type="submission" date="2022-07" db="EMBL/GenBank/DDBJ databases">
        <title>Genome Sequence of Lecanicillium saksenae.</title>
        <authorList>
            <person name="Buettner E."/>
        </authorList>
    </citation>
    <scope>NUCLEOTIDE SEQUENCE</scope>
    <source>
        <strain evidence="1">VT-O1</strain>
    </source>
</reference>
<proteinExistence type="predicted"/>
<gene>
    <name evidence="1" type="ORF">NLG97_g9652</name>
</gene>
<dbReference type="EMBL" id="JANAKD010002080">
    <property type="protein sequence ID" value="KAJ3474880.1"/>
    <property type="molecule type" value="Genomic_DNA"/>
</dbReference>
<evidence type="ECO:0000313" key="1">
    <source>
        <dbReference type="EMBL" id="KAJ3474880.1"/>
    </source>
</evidence>
<dbReference type="Proteomes" id="UP001148737">
    <property type="component" value="Unassembled WGS sequence"/>
</dbReference>